<dbReference type="AlphaFoldDB" id="A0A0F9P120"/>
<gene>
    <name evidence="1" type="ORF">LCGC14_0959410</name>
</gene>
<proteinExistence type="predicted"/>
<protein>
    <submittedName>
        <fullName evidence="1">Uncharacterized protein</fullName>
    </submittedName>
</protein>
<reference evidence="1" key="1">
    <citation type="journal article" date="2015" name="Nature">
        <title>Complex archaea that bridge the gap between prokaryotes and eukaryotes.</title>
        <authorList>
            <person name="Spang A."/>
            <person name="Saw J.H."/>
            <person name="Jorgensen S.L."/>
            <person name="Zaremba-Niedzwiedzka K."/>
            <person name="Martijn J."/>
            <person name="Lind A.E."/>
            <person name="van Eijk R."/>
            <person name="Schleper C."/>
            <person name="Guy L."/>
            <person name="Ettema T.J."/>
        </authorList>
    </citation>
    <scope>NUCLEOTIDE SEQUENCE</scope>
</reference>
<comment type="caution">
    <text evidence="1">The sequence shown here is derived from an EMBL/GenBank/DDBJ whole genome shotgun (WGS) entry which is preliminary data.</text>
</comment>
<name>A0A0F9P120_9ZZZZ</name>
<sequence length="97" mass="11081">MTVKGKILPFDGCVELVDQVVDDFLVLSKYTAYDIPIKKTYKVMSSDEPAEIVRSARLAALKNITNYYWKNSLWILGELIRWRGIPAFNSVLLLDKA</sequence>
<evidence type="ECO:0000313" key="1">
    <source>
        <dbReference type="EMBL" id="KKN18082.1"/>
    </source>
</evidence>
<dbReference type="EMBL" id="LAZR01003461">
    <property type="protein sequence ID" value="KKN18082.1"/>
    <property type="molecule type" value="Genomic_DNA"/>
</dbReference>
<accession>A0A0F9P120</accession>
<organism evidence="1">
    <name type="scientific">marine sediment metagenome</name>
    <dbReference type="NCBI Taxonomy" id="412755"/>
    <lineage>
        <taxon>unclassified sequences</taxon>
        <taxon>metagenomes</taxon>
        <taxon>ecological metagenomes</taxon>
    </lineage>
</organism>